<gene>
    <name evidence="1" type="ORF">MNR06_07995</name>
</gene>
<dbReference type="EMBL" id="CP093442">
    <property type="protein sequence ID" value="UOF02893.1"/>
    <property type="molecule type" value="Genomic_DNA"/>
</dbReference>
<evidence type="ECO:0000313" key="2">
    <source>
        <dbReference type="Proteomes" id="UP000830116"/>
    </source>
</evidence>
<accession>A0ABY4CH44</accession>
<keyword evidence="2" id="KW-1185">Reference proteome</keyword>
<protein>
    <submittedName>
        <fullName evidence="1">Uncharacterized protein</fullName>
    </submittedName>
</protein>
<evidence type="ECO:0000313" key="1">
    <source>
        <dbReference type="EMBL" id="UOF02893.1"/>
    </source>
</evidence>
<sequence length="182" mass="21220">MDDIQIYIRNELQRLRIHCRNFGPWGLNEYESQLLELHLAWNVSSIESIIHNFLKTLCAETENKVRIQFLPSVKSIKSESSKTDFIPFEGRPFALLSALLNQVEAEMPQTKYREDLKNIKSLFNRYKTISVRQLGLLAMHTNNFYIGDPALLNELKIEQIFEDSKTGGLSVHKKLRQLLKKK</sequence>
<name>A0ABY4CH44_9BACT</name>
<reference evidence="1" key="1">
    <citation type="submission" date="2022-03" db="EMBL/GenBank/DDBJ databases">
        <title>Genome Identification and Characterization of new species Bdellovibrio reynosense LBG001 sp. nov. from a Mexico soil sample.</title>
        <authorList>
            <person name="Camilli A."/>
            <person name="Ajao Y."/>
            <person name="Guo X."/>
        </authorList>
    </citation>
    <scope>NUCLEOTIDE SEQUENCE</scope>
    <source>
        <strain evidence="1">LBG001</strain>
    </source>
</reference>
<organism evidence="1 2">
    <name type="scientific">Bdellovibrio reynosensis</name>
    <dbReference type="NCBI Taxonomy" id="2835041"/>
    <lineage>
        <taxon>Bacteria</taxon>
        <taxon>Pseudomonadati</taxon>
        <taxon>Bdellovibrionota</taxon>
        <taxon>Bdellovibrionia</taxon>
        <taxon>Bdellovibrionales</taxon>
        <taxon>Pseudobdellovibrionaceae</taxon>
        <taxon>Bdellovibrio</taxon>
    </lineage>
</organism>
<dbReference type="RefSeq" id="WP_243540712.1">
    <property type="nucleotide sequence ID" value="NZ_CP093442.1"/>
</dbReference>
<proteinExistence type="predicted"/>
<dbReference type="Proteomes" id="UP000830116">
    <property type="component" value="Chromosome"/>
</dbReference>